<dbReference type="Gene3D" id="3.80.10.10">
    <property type="entry name" value="Ribonuclease Inhibitor"/>
    <property type="match status" value="1"/>
</dbReference>
<evidence type="ECO:0000313" key="2">
    <source>
        <dbReference type="Proteomes" id="UP000078348"/>
    </source>
</evidence>
<gene>
    <name evidence="1" type="ORF">AV274_0946</name>
</gene>
<dbReference type="SUPFAM" id="SSF52047">
    <property type="entry name" value="RNI-like"/>
    <property type="match status" value="1"/>
</dbReference>
<comment type="caution">
    <text evidence="1">The sequence shown here is derived from an EMBL/GenBank/DDBJ whole genome shotgun (WGS) entry which is preliminary data.</text>
</comment>
<evidence type="ECO:0000313" key="1">
    <source>
        <dbReference type="EMBL" id="OAO17320.1"/>
    </source>
</evidence>
<name>A0A196SJU4_BLAHN</name>
<dbReference type="AlphaFoldDB" id="A0A196SJU4"/>
<reference evidence="1 2" key="1">
    <citation type="submission" date="2016-05" db="EMBL/GenBank/DDBJ databases">
        <title>Nuclear genome of Blastocystis sp. subtype 1 NandII.</title>
        <authorList>
            <person name="Gentekaki E."/>
            <person name="Curtis B."/>
            <person name="Stairs C."/>
            <person name="Eme L."/>
            <person name="Herman E."/>
            <person name="Klimes V."/>
            <person name="Arias M.C."/>
            <person name="Elias M."/>
            <person name="Hilliou F."/>
            <person name="Klute M."/>
            <person name="Malik S.-B."/>
            <person name="Pightling A."/>
            <person name="Rachubinski R."/>
            <person name="Salas D."/>
            <person name="Schlacht A."/>
            <person name="Suga H."/>
            <person name="Archibald J."/>
            <person name="Ball S.G."/>
            <person name="Clark G."/>
            <person name="Dacks J."/>
            <person name="Van Der Giezen M."/>
            <person name="Tsaousis A."/>
            <person name="Roger A."/>
        </authorList>
    </citation>
    <scope>NUCLEOTIDE SEQUENCE [LARGE SCALE GENOMIC DNA]</scope>
    <source>
        <strain evidence="2">ATCC 50177 / NandII</strain>
    </source>
</reference>
<sequence>MQIITRNMDDHCCNMMIDLFEELQFPRLKVFSLYGCPMKADTFIRLCDYIATSSHPHLEELTLGQMAIGDDVFVHTMEQSNLFGITSLRVLIFLEVGIGDASKETLLRYLTNPENNHLHLLSVRGNCFSEETKEELKRAAEKKDGLYFII</sequence>
<keyword evidence="2" id="KW-1185">Reference proteome</keyword>
<dbReference type="InterPro" id="IPR032675">
    <property type="entry name" value="LRR_dom_sf"/>
</dbReference>
<protein>
    <submittedName>
        <fullName evidence="1">Uncharacterized protein</fullName>
    </submittedName>
</protein>
<organism evidence="1 2">
    <name type="scientific">Blastocystis sp. subtype 1 (strain ATCC 50177 / NandII)</name>
    <dbReference type="NCBI Taxonomy" id="478820"/>
    <lineage>
        <taxon>Eukaryota</taxon>
        <taxon>Sar</taxon>
        <taxon>Stramenopiles</taxon>
        <taxon>Bigyra</taxon>
        <taxon>Opalozoa</taxon>
        <taxon>Opalinata</taxon>
        <taxon>Blastocystidae</taxon>
        <taxon>Blastocystis</taxon>
    </lineage>
</organism>
<accession>A0A196SJU4</accession>
<dbReference type="EMBL" id="LXWW01000035">
    <property type="protein sequence ID" value="OAO17320.1"/>
    <property type="molecule type" value="Genomic_DNA"/>
</dbReference>
<proteinExistence type="predicted"/>
<dbReference type="Proteomes" id="UP000078348">
    <property type="component" value="Unassembled WGS sequence"/>
</dbReference>